<organism evidence="1 2">
    <name type="scientific">Cercospora kikuchii</name>
    <dbReference type="NCBI Taxonomy" id="84275"/>
    <lineage>
        <taxon>Eukaryota</taxon>
        <taxon>Fungi</taxon>
        <taxon>Dikarya</taxon>
        <taxon>Ascomycota</taxon>
        <taxon>Pezizomycotina</taxon>
        <taxon>Dothideomycetes</taxon>
        <taxon>Dothideomycetidae</taxon>
        <taxon>Mycosphaerellales</taxon>
        <taxon>Mycosphaerellaceae</taxon>
        <taxon>Cercospora</taxon>
    </lineage>
</organism>
<evidence type="ECO:0000313" key="2">
    <source>
        <dbReference type="Proteomes" id="UP000825890"/>
    </source>
</evidence>
<dbReference type="RefSeq" id="XP_044656014.1">
    <property type="nucleotide sequence ID" value="XM_044800079.1"/>
</dbReference>
<reference evidence="1 2" key="1">
    <citation type="submission" date="2021-01" db="EMBL/GenBank/DDBJ databases">
        <title>Cercospora kikuchii MAFF 305040 whole genome shotgun sequence.</title>
        <authorList>
            <person name="Kashiwa T."/>
            <person name="Suzuki T."/>
        </authorList>
    </citation>
    <scope>NUCLEOTIDE SEQUENCE [LARGE SCALE GENOMIC DNA]</scope>
    <source>
        <strain evidence="1 2">MAFF 305040</strain>
    </source>
</reference>
<name>A0A9P3CHK5_9PEZI</name>
<evidence type="ECO:0008006" key="3">
    <source>
        <dbReference type="Google" id="ProtNLM"/>
    </source>
</evidence>
<dbReference type="AlphaFoldDB" id="A0A9P3CHK5"/>
<dbReference type="OrthoDB" id="3650064at2759"/>
<proteinExistence type="predicted"/>
<sequence length="164" mass="19195">MDDTDDMDDLISRVHDLPPELFSRIYELVTAVDSELIIDITAAYRPPAIIQLDHSSREALCEQYYSSGTIFRFETAKEDVVLQWLGSVPVRFRSLIDRIEVGHAWKRRFVSLAYHQVERVASHAYAEGLVLDRRVFYARYLQPYCAPREPETTWCWARLDGLRR</sequence>
<keyword evidence="2" id="KW-1185">Reference proteome</keyword>
<dbReference type="Proteomes" id="UP000825890">
    <property type="component" value="Unassembled WGS sequence"/>
</dbReference>
<protein>
    <recommendedName>
        <fullName evidence="3">F-box domain-containing protein</fullName>
    </recommendedName>
</protein>
<evidence type="ECO:0000313" key="1">
    <source>
        <dbReference type="EMBL" id="GIZ41527.1"/>
    </source>
</evidence>
<dbReference type="GeneID" id="68290404"/>
<gene>
    <name evidence="1" type="ORF">CKM354_000482900</name>
</gene>
<dbReference type="EMBL" id="BOLY01000003">
    <property type="protein sequence ID" value="GIZ41527.1"/>
    <property type="molecule type" value="Genomic_DNA"/>
</dbReference>
<comment type="caution">
    <text evidence="1">The sequence shown here is derived from an EMBL/GenBank/DDBJ whole genome shotgun (WGS) entry which is preliminary data.</text>
</comment>
<accession>A0A9P3CHK5</accession>